<reference evidence="1 2" key="1">
    <citation type="journal article" date="2013" name="PLoS Genet.">
        <title>The genome and development-dependent transcriptomes of Pyronema confluens: a window into fungal evolution.</title>
        <authorList>
            <person name="Traeger S."/>
            <person name="Altegoer F."/>
            <person name="Freitag M."/>
            <person name="Gabaldon T."/>
            <person name="Kempken F."/>
            <person name="Kumar A."/>
            <person name="Marcet-Houben M."/>
            <person name="Poggeler S."/>
            <person name="Stajich J.E."/>
            <person name="Nowrousian M."/>
        </authorList>
    </citation>
    <scope>NUCLEOTIDE SEQUENCE [LARGE SCALE GENOMIC DNA]</scope>
    <source>
        <strain evidence="2">CBS 100304</strain>
        <tissue evidence="1">Vegetative mycelium</tissue>
    </source>
</reference>
<dbReference type="EMBL" id="HF935554">
    <property type="protein sequence ID" value="CCX10667.1"/>
    <property type="molecule type" value="Genomic_DNA"/>
</dbReference>
<dbReference type="OrthoDB" id="4571120at2759"/>
<evidence type="ECO:0000313" key="2">
    <source>
        <dbReference type="Proteomes" id="UP000018144"/>
    </source>
</evidence>
<proteinExistence type="predicted"/>
<evidence type="ECO:0000313" key="1">
    <source>
        <dbReference type="EMBL" id="CCX10667.1"/>
    </source>
</evidence>
<accession>U4L2V0</accession>
<dbReference type="AlphaFoldDB" id="U4L2V0"/>
<gene>
    <name evidence="1" type="ORF">PCON_10261</name>
</gene>
<sequence>MSLGREKPGYEPENKGFKFEGSDINRFICRNLDRDWNDKTESYKVVDGCCAFYKHYGCRDFLFQANNRGDVGLRPGHIRAISAFRCADDCHDWWSP</sequence>
<name>U4L2V0_PYROM</name>
<dbReference type="Proteomes" id="UP000018144">
    <property type="component" value="Unassembled WGS sequence"/>
</dbReference>
<organism evidence="1 2">
    <name type="scientific">Pyronema omphalodes (strain CBS 100304)</name>
    <name type="common">Pyronema confluens</name>
    <dbReference type="NCBI Taxonomy" id="1076935"/>
    <lineage>
        <taxon>Eukaryota</taxon>
        <taxon>Fungi</taxon>
        <taxon>Dikarya</taxon>
        <taxon>Ascomycota</taxon>
        <taxon>Pezizomycotina</taxon>
        <taxon>Pezizomycetes</taxon>
        <taxon>Pezizales</taxon>
        <taxon>Pyronemataceae</taxon>
        <taxon>Pyronema</taxon>
    </lineage>
</organism>
<keyword evidence="2" id="KW-1185">Reference proteome</keyword>
<protein>
    <submittedName>
        <fullName evidence="1">Uncharacterized protein</fullName>
    </submittedName>
</protein>